<protein>
    <submittedName>
        <fullName evidence="2">Putative ribonuclease H-like domain-containing protein</fullName>
    </submittedName>
</protein>
<feature type="domain" description="Reverse transcriptase Ty1/copia-type" evidence="1">
    <location>
        <begin position="128"/>
        <end position="222"/>
    </location>
</feature>
<evidence type="ECO:0000259" key="1">
    <source>
        <dbReference type="Pfam" id="PF07727"/>
    </source>
</evidence>
<name>A0A699L038_TANCI</name>
<dbReference type="Pfam" id="PF07727">
    <property type="entry name" value="RVT_2"/>
    <property type="match status" value="1"/>
</dbReference>
<feature type="non-terminal residue" evidence="2">
    <location>
        <position position="222"/>
    </location>
</feature>
<gene>
    <name evidence="2" type="ORF">Tci_691464</name>
</gene>
<proteinExistence type="predicted"/>
<sequence length="222" mass="24736">MVSSIFLNTRTPIPAGRILGKLPSNTPSERFPRASSVENSDIHDGLKIFDCPKSGNFTSSSYDEEFSGPDANNLASSVDVSSTITKRIHNIHPTSQILEEPTTVAQALADPDWVEAMQAEMQQFRNQKVWVLVTLPDGKWAIGTKWILKNKQDARGIVCRNKARLVAQGYRQEEGIGYTDVFAPIAKIEAIRLFLTFSSFIGFMVYQMDVKSAFLYGKIAEE</sequence>
<accession>A0A699L038</accession>
<reference evidence="2" key="1">
    <citation type="journal article" date="2019" name="Sci. Rep.">
        <title>Draft genome of Tanacetum cinerariifolium, the natural source of mosquito coil.</title>
        <authorList>
            <person name="Yamashiro T."/>
            <person name="Shiraishi A."/>
            <person name="Satake H."/>
            <person name="Nakayama K."/>
        </authorList>
    </citation>
    <scope>NUCLEOTIDE SEQUENCE</scope>
</reference>
<comment type="caution">
    <text evidence="2">The sequence shown here is derived from an EMBL/GenBank/DDBJ whole genome shotgun (WGS) entry which is preliminary data.</text>
</comment>
<evidence type="ECO:0000313" key="2">
    <source>
        <dbReference type="EMBL" id="GFB19493.1"/>
    </source>
</evidence>
<dbReference type="InterPro" id="IPR013103">
    <property type="entry name" value="RVT_2"/>
</dbReference>
<organism evidence="2">
    <name type="scientific">Tanacetum cinerariifolium</name>
    <name type="common">Dalmatian daisy</name>
    <name type="synonym">Chrysanthemum cinerariifolium</name>
    <dbReference type="NCBI Taxonomy" id="118510"/>
    <lineage>
        <taxon>Eukaryota</taxon>
        <taxon>Viridiplantae</taxon>
        <taxon>Streptophyta</taxon>
        <taxon>Embryophyta</taxon>
        <taxon>Tracheophyta</taxon>
        <taxon>Spermatophyta</taxon>
        <taxon>Magnoliopsida</taxon>
        <taxon>eudicotyledons</taxon>
        <taxon>Gunneridae</taxon>
        <taxon>Pentapetalae</taxon>
        <taxon>asterids</taxon>
        <taxon>campanulids</taxon>
        <taxon>Asterales</taxon>
        <taxon>Asteraceae</taxon>
        <taxon>Asteroideae</taxon>
        <taxon>Anthemideae</taxon>
        <taxon>Anthemidinae</taxon>
        <taxon>Tanacetum</taxon>
    </lineage>
</organism>
<dbReference type="EMBL" id="BKCJ010572708">
    <property type="protein sequence ID" value="GFB19493.1"/>
    <property type="molecule type" value="Genomic_DNA"/>
</dbReference>
<dbReference type="AlphaFoldDB" id="A0A699L038"/>